<gene>
    <name evidence="2" type="ORF">OBBRIDRAFT_828452</name>
</gene>
<evidence type="ECO:0000313" key="3">
    <source>
        <dbReference type="Proteomes" id="UP000250043"/>
    </source>
</evidence>
<protein>
    <submittedName>
        <fullName evidence="2">Uncharacterized protein</fullName>
    </submittedName>
</protein>
<name>A0A8E2AQL3_9APHY</name>
<keyword evidence="3" id="KW-1185">Reference proteome</keyword>
<dbReference type="OrthoDB" id="2804391at2759"/>
<dbReference type="AlphaFoldDB" id="A0A8E2AQL3"/>
<proteinExistence type="predicted"/>
<dbReference type="Proteomes" id="UP000250043">
    <property type="component" value="Unassembled WGS sequence"/>
</dbReference>
<evidence type="ECO:0000256" key="1">
    <source>
        <dbReference type="SAM" id="MobiDB-lite"/>
    </source>
</evidence>
<organism evidence="2 3">
    <name type="scientific">Obba rivulosa</name>
    <dbReference type="NCBI Taxonomy" id="1052685"/>
    <lineage>
        <taxon>Eukaryota</taxon>
        <taxon>Fungi</taxon>
        <taxon>Dikarya</taxon>
        <taxon>Basidiomycota</taxon>
        <taxon>Agaricomycotina</taxon>
        <taxon>Agaricomycetes</taxon>
        <taxon>Polyporales</taxon>
        <taxon>Gelatoporiaceae</taxon>
        <taxon>Obba</taxon>
    </lineage>
</organism>
<evidence type="ECO:0000313" key="2">
    <source>
        <dbReference type="EMBL" id="OCH86174.1"/>
    </source>
</evidence>
<dbReference type="EMBL" id="KV722540">
    <property type="protein sequence ID" value="OCH86174.1"/>
    <property type="molecule type" value="Genomic_DNA"/>
</dbReference>
<feature type="region of interest" description="Disordered" evidence="1">
    <location>
        <begin position="1"/>
        <end position="130"/>
    </location>
</feature>
<reference evidence="2 3" key="1">
    <citation type="submission" date="2016-07" db="EMBL/GenBank/DDBJ databases">
        <title>Draft genome of the white-rot fungus Obba rivulosa 3A-2.</title>
        <authorList>
            <consortium name="DOE Joint Genome Institute"/>
            <person name="Miettinen O."/>
            <person name="Riley R."/>
            <person name="Acob R."/>
            <person name="Barry K."/>
            <person name="Cullen D."/>
            <person name="De Vries R."/>
            <person name="Hainaut M."/>
            <person name="Hatakka A."/>
            <person name="Henrissat B."/>
            <person name="Hilden K."/>
            <person name="Kuo R."/>
            <person name="Labutti K."/>
            <person name="Lipzen A."/>
            <person name="Makela M.R."/>
            <person name="Sandor L."/>
            <person name="Spatafora J.W."/>
            <person name="Grigoriev I.V."/>
            <person name="Hibbett D.S."/>
        </authorList>
    </citation>
    <scope>NUCLEOTIDE SEQUENCE [LARGE SCALE GENOMIC DNA]</scope>
    <source>
        <strain evidence="2 3">3A-2</strain>
    </source>
</reference>
<feature type="compositionally biased region" description="Basic residues" evidence="1">
    <location>
        <begin position="91"/>
        <end position="101"/>
    </location>
</feature>
<accession>A0A8E2AQL3</accession>
<feature type="compositionally biased region" description="Basic and acidic residues" evidence="1">
    <location>
        <begin position="1"/>
        <end position="14"/>
    </location>
</feature>
<sequence length="130" mass="14327">MSSSEPPKRGRDAGNPKNRNPKTFIDDKDAALQLARTIAEIQEDKSQQKAGKHQHQAQTSALSSTNKKDKTSKRKMEKVKASIATEIARAKREKFKKRKKAKETAMNPGPQTSSQLKAAAAPAQKRVTFG</sequence>